<dbReference type="Gene3D" id="3.40.50.300">
    <property type="entry name" value="P-loop containing nucleotide triphosphate hydrolases"/>
    <property type="match status" value="1"/>
</dbReference>
<reference evidence="1" key="1">
    <citation type="submission" date="2015-06" db="UniProtKB">
        <authorList>
            <consortium name="EnsemblPlants"/>
        </authorList>
    </citation>
    <scope>IDENTIFICATION</scope>
</reference>
<dbReference type="EnsemblPlants" id="EMT10247">
    <property type="protein sequence ID" value="EMT10247"/>
    <property type="gene ID" value="F775_32072"/>
</dbReference>
<dbReference type="SUPFAM" id="SSF52540">
    <property type="entry name" value="P-loop containing nucleoside triphosphate hydrolases"/>
    <property type="match status" value="1"/>
</dbReference>
<protein>
    <submittedName>
        <fullName evidence="1">Uncharacterized protein</fullName>
    </submittedName>
</protein>
<proteinExistence type="predicted"/>
<dbReference type="AlphaFoldDB" id="M8B0J6"/>
<accession>M8B0J6</accession>
<organism evidence="1">
    <name type="scientific">Aegilops tauschii</name>
    <name type="common">Tausch's goatgrass</name>
    <name type="synonym">Aegilops squarrosa</name>
    <dbReference type="NCBI Taxonomy" id="37682"/>
    <lineage>
        <taxon>Eukaryota</taxon>
        <taxon>Viridiplantae</taxon>
        <taxon>Streptophyta</taxon>
        <taxon>Embryophyta</taxon>
        <taxon>Tracheophyta</taxon>
        <taxon>Spermatophyta</taxon>
        <taxon>Magnoliopsida</taxon>
        <taxon>Liliopsida</taxon>
        <taxon>Poales</taxon>
        <taxon>Poaceae</taxon>
        <taxon>BOP clade</taxon>
        <taxon>Pooideae</taxon>
        <taxon>Triticodae</taxon>
        <taxon>Triticeae</taxon>
        <taxon>Triticinae</taxon>
        <taxon>Aegilops</taxon>
    </lineage>
</organism>
<name>M8B0J6_AEGTA</name>
<dbReference type="InterPro" id="IPR027417">
    <property type="entry name" value="P-loop_NTPase"/>
</dbReference>
<sequence>MAAARAAPSSRSTRHWLRGLASDADICCGATPTRSTTTACRFRTPSDGCTATVPRSTLCSRQYRRQQEGLEDRTLQVGLPNVGKSTFFNIVTKVGSRTGDSRNIFRKEYKEKHPDVKQVSVIAGALLLHTSGTVSGAVVLLEATGVMVAVYGGDHKLSVNSIWLLRDGLGLIYGDVDILFDLKLLICGLVSYYGLIFFVLTLSRVRGKL</sequence>
<evidence type="ECO:0000313" key="1">
    <source>
        <dbReference type="EnsemblPlants" id="EMT10247"/>
    </source>
</evidence>